<dbReference type="EMBL" id="CAKLCM010000002">
    <property type="protein sequence ID" value="CAH0526141.1"/>
    <property type="molecule type" value="Genomic_DNA"/>
</dbReference>
<keyword evidence="5" id="KW-1185">Reference proteome</keyword>
<dbReference type="InterPro" id="IPR011611">
    <property type="entry name" value="PfkB_dom"/>
</dbReference>
<sequence length="363" mass="39025">MTEREQQILQLIKQDPLIAQNDLAEKLGLSRSAVASHIMNLTRKGYIQGKGYVIAPERFAAVVGGANMDLCGRSLQSLQVGDSNPGILTSGPGGVARNIADNLGRMGSNVQFIGAVGDDTWGLNLLDSCRDVGVNVDHCFVMPNRTTSTYLSIHDADGEMQLALNDMALIDELDQSKLAKRAQVFNRAGVIVLDANLPESALEYLFHAHSDKAIFVDPVSGLKAHKIKPYLAHIHTLKPNLAEAEFLSGITIDADDKLDQVANALHEQGVKQLLISLGAKGAYSSVEGQGRFIPAPRTQVTNVTGAGDALMAGLVHGFLNHWNWDQSVEFALAAARLTLSASTTINSIMSEQAVFRLIEESSC</sequence>
<dbReference type="InterPro" id="IPR000485">
    <property type="entry name" value="AsnC-type_HTH_dom"/>
</dbReference>
<feature type="domain" description="HTH asnC-type" evidence="3">
    <location>
        <begin position="1"/>
        <end position="74"/>
    </location>
</feature>
<evidence type="ECO:0000313" key="4">
    <source>
        <dbReference type="EMBL" id="CAH0526141.1"/>
    </source>
</evidence>
<dbReference type="InterPro" id="IPR029056">
    <property type="entry name" value="Ribokinase-like"/>
</dbReference>
<organism evidence="4 5">
    <name type="scientific">Vibrio hippocampi</name>
    <dbReference type="NCBI Taxonomy" id="654686"/>
    <lineage>
        <taxon>Bacteria</taxon>
        <taxon>Pseudomonadati</taxon>
        <taxon>Pseudomonadota</taxon>
        <taxon>Gammaproteobacteria</taxon>
        <taxon>Vibrionales</taxon>
        <taxon>Vibrionaceae</taxon>
        <taxon>Vibrio</taxon>
    </lineage>
</organism>
<dbReference type="GO" id="GO:0050225">
    <property type="term" value="F:pseudouridine kinase activity"/>
    <property type="evidence" value="ECO:0007669"/>
    <property type="project" value="UniProtKB-EC"/>
</dbReference>
<evidence type="ECO:0000256" key="1">
    <source>
        <dbReference type="ARBA" id="ARBA00022679"/>
    </source>
</evidence>
<dbReference type="InterPro" id="IPR002173">
    <property type="entry name" value="Carboh/pur_kinase_PfkB_CS"/>
</dbReference>
<protein>
    <submittedName>
        <fullName evidence="4">Pseudouridine kinase</fullName>
        <ecNumber evidence="4">2.7.1.83</ecNumber>
    </submittedName>
</protein>
<comment type="caution">
    <text evidence="4">The sequence shown here is derived from an EMBL/GenBank/DDBJ whole genome shotgun (WGS) entry which is preliminary data.</text>
</comment>
<keyword evidence="2 4" id="KW-0418">Kinase</keyword>
<dbReference type="RefSeq" id="WP_237484555.1">
    <property type="nucleotide sequence ID" value="NZ_CAKLCM010000002.1"/>
</dbReference>
<dbReference type="Gene3D" id="1.10.10.10">
    <property type="entry name" value="Winged helix-like DNA-binding domain superfamily/Winged helix DNA-binding domain"/>
    <property type="match status" value="1"/>
</dbReference>
<keyword evidence="1 4" id="KW-0808">Transferase</keyword>
<dbReference type="PROSITE" id="PS50956">
    <property type="entry name" value="HTH_ASNC_2"/>
    <property type="match status" value="1"/>
</dbReference>
<dbReference type="SUPFAM" id="SSF53613">
    <property type="entry name" value="Ribokinase-like"/>
    <property type="match status" value="1"/>
</dbReference>
<evidence type="ECO:0000259" key="3">
    <source>
        <dbReference type="PROSITE" id="PS50956"/>
    </source>
</evidence>
<dbReference type="EC" id="2.7.1.83" evidence="4"/>
<reference evidence="4" key="1">
    <citation type="submission" date="2021-12" db="EMBL/GenBank/DDBJ databases">
        <authorList>
            <person name="Rodrigo-Torres L."/>
            <person name="Arahal R. D."/>
            <person name="Lucena T."/>
        </authorList>
    </citation>
    <scope>NUCLEOTIDE SEQUENCE</scope>
    <source>
        <strain evidence="4">CECT 8226</strain>
    </source>
</reference>
<dbReference type="Gene3D" id="3.40.1190.20">
    <property type="match status" value="1"/>
</dbReference>
<accession>A0ABN8DHV8</accession>
<evidence type="ECO:0000256" key="2">
    <source>
        <dbReference type="ARBA" id="ARBA00022777"/>
    </source>
</evidence>
<dbReference type="Pfam" id="PF13412">
    <property type="entry name" value="HTH_24"/>
    <property type="match status" value="1"/>
</dbReference>
<dbReference type="PANTHER" id="PTHR10584">
    <property type="entry name" value="SUGAR KINASE"/>
    <property type="match status" value="1"/>
</dbReference>
<dbReference type="PROSITE" id="PS00583">
    <property type="entry name" value="PFKB_KINASES_1"/>
    <property type="match status" value="1"/>
</dbReference>
<proteinExistence type="predicted"/>
<dbReference type="Pfam" id="PF00294">
    <property type="entry name" value="PfkB"/>
    <property type="match status" value="1"/>
</dbReference>
<dbReference type="PANTHER" id="PTHR10584:SF166">
    <property type="entry name" value="RIBOKINASE"/>
    <property type="match status" value="1"/>
</dbReference>
<dbReference type="Proteomes" id="UP000838160">
    <property type="component" value="Unassembled WGS sequence"/>
</dbReference>
<dbReference type="InterPro" id="IPR036390">
    <property type="entry name" value="WH_DNA-bd_sf"/>
</dbReference>
<dbReference type="InterPro" id="IPR036388">
    <property type="entry name" value="WH-like_DNA-bd_sf"/>
</dbReference>
<gene>
    <name evidence="4" type="primary">psuK</name>
    <name evidence="4" type="ORF">VHP8226_01615</name>
</gene>
<dbReference type="PROSITE" id="PS00584">
    <property type="entry name" value="PFKB_KINASES_2"/>
    <property type="match status" value="1"/>
</dbReference>
<name>A0ABN8DHV8_9VIBR</name>
<dbReference type="SUPFAM" id="SSF46785">
    <property type="entry name" value="Winged helix' DNA-binding domain"/>
    <property type="match status" value="1"/>
</dbReference>
<dbReference type="CDD" id="cd01941">
    <property type="entry name" value="YeiC_kinase_like"/>
    <property type="match status" value="1"/>
</dbReference>
<evidence type="ECO:0000313" key="5">
    <source>
        <dbReference type="Proteomes" id="UP000838160"/>
    </source>
</evidence>